<dbReference type="EMBL" id="PDLO01000001">
    <property type="protein sequence ID" value="PHL00540.1"/>
    <property type="molecule type" value="Genomic_DNA"/>
</dbReference>
<dbReference type="PROSITE" id="PS00061">
    <property type="entry name" value="ADH_SHORT"/>
    <property type="match status" value="1"/>
</dbReference>
<dbReference type="PANTHER" id="PTHR43391:SF14">
    <property type="entry name" value="DEHYDROGENASE_REDUCTASE SDR FAMILY PROTEIN 7-LIKE"/>
    <property type="match status" value="1"/>
</dbReference>
<keyword evidence="3" id="KW-0560">Oxidoreductase</keyword>
<evidence type="ECO:0000256" key="2">
    <source>
        <dbReference type="ARBA" id="ARBA00022857"/>
    </source>
</evidence>
<protein>
    <recommendedName>
        <fullName evidence="5">Ketoreductase domain-containing protein</fullName>
    </recommendedName>
</protein>
<dbReference type="Gene3D" id="3.40.50.720">
    <property type="entry name" value="NAD(P)-binding Rossmann-like Domain"/>
    <property type="match status" value="1"/>
</dbReference>
<dbReference type="OrthoDB" id="822355at2"/>
<dbReference type="InterPro" id="IPR020904">
    <property type="entry name" value="Sc_DH/Rdtase_CS"/>
</dbReference>
<evidence type="ECO:0000259" key="5">
    <source>
        <dbReference type="SMART" id="SM00822"/>
    </source>
</evidence>
<dbReference type="InterPro" id="IPR057326">
    <property type="entry name" value="KR_dom"/>
</dbReference>
<evidence type="ECO:0000256" key="3">
    <source>
        <dbReference type="ARBA" id="ARBA00023002"/>
    </source>
</evidence>
<dbReference type="PRINTS" id="PR00081">
    <property type="entry name" value="GDHRDH"/>
</dbReference>
<accession>A0A2G0CKN6</accession>
<dbReference type="InterPro" id="IPR002347">
    <property type="entry name" value="SDR_fam"/>
</dbReference>
<gene>
    <name evidence="6" type="ORF">CGL56_03840</name>
</gene>
<evidence type="ECO:0000313" key="7">
    <source>
        <dbReference type="Proteomes" id="UP000226437"/>
    </source>
</evidence>
<proteinExistence type="inferred from homology"/>
<comment type="caution">
    <text evidence="6">The sequence shown here is derived from an EMBL/GenBank/DDBJ whole genome shotgun (WGS) entry which is preliminary data.</text>
</comment>
<evidence type="ECO:0000256" key="4">
    <source>
        <dbReference type="RuleBase" id="RU000363"/>
    </source>
</evidence>
<evidence type="ECO:0000256" key="1">
    <source>
        <dbReference type="ARBA" id="ARBA00006484"/>
    </source>
</evidence>
<comment type="similarity">
    <text evidence="1 4">Belongs to the short-chain dehydrogenases/reductases (SDR) family.</text>
</comment>
<dbReference type="SUPFAM" id="SSF51735">
    <property type="entry name" value="NAD(P)-binding Rossmann-fold domains"/>
    <property type="match status" value="1"/>
</dbReference>
<evidence type="ECO:0000313" key="6">
    <source>
        <dbReference type="EMBL" id="PHL00540.1"/>
    </source>
</evidence>
<feature type="domain" description="Ketoreductase" evidence="5">
    <location>
        <begin position="75"/>
        <end position="245"/>
    </location>
</feature>
<dbReference type="SMART" id="SM00822">
    <property type="entry name" value="PKS_KR"/>
    <property type="match status" value="1"/>
</dbReference>
<dbReference type="PRINTS" id="PR00080">
    <property type="entry name" value="SDRFAMILY"/>
</dbReference>
<dbReference type="GO" id="GO:0016491">
    <property type="term" value="F:oxidoreductase activity"/>
    <property type="evidence" value="ECO:0007669"/>
    <property type="project" value="UniProtKB-KW"/>
</dbReference>
<organism evidence="6 7">
    <name type="scientific">Neolewinella marina</name>
    <dbReference type="NCBI Taxonomy" id="438751"/>
    <lineage>
        <taxon>Bacteria</taxon>
        <taxon>Pseudomonadati</taxon>
        <taxon>Bacteroidota</taxon>
        <taxon>Saprospiria</taxon>
        <taxon>Saprospirales</taxon>
        <taxon>Lewinellaceae</taxon>
        <taxon>Neolewinella</taxon>
    </lineage>
</organism>
<sequence length="337" mass="36624">MSMRKFFTPAGRTGLISSPFSLKVVSRSFSGVAIRFLVFQIGVKNTKVHFLNASGWWFASIVPLFGPAKRRFMSQVALVTGASSGVGESLAPLLASRGWRVYGMSRRSVDLPGVFALPADISDAEALGRAIGELKAREGRLDAVLHCAGVGGAGAVESMPTGRARRIMETNFWGSWNLCQSTLPLLRQSPRGRLLLVSSIAGHMGIPFRSVYCASKASVIALSDSLRLELQGSAVQVSCISPGDIATNSIATQYRQPAAELDPLYRARYQRADDAMAANVDHGMSASHVAEEMMRILLKKQLAPHYVIGEPVQKISTVARRLLPARAWEWILGRYYS</sequence>
<dbReference type="Pfam" id="PF00106">
    <property type="entry name" value="adh_short"/>
    <property type="match status" value="1"/>
</dbReference>
<dbReference type="AlphaFoldDB" id="A0A2G0CKN6"/>
<dbReference type="InterPro" id="IPR036291">
    <property type="entry name" value="NAD(P)-bd_dom_sf"/>
</dbReference>
<keyword evidence="2" id="KW-0521">NADP</keyword>
<dbReference type="PANTHER" id="PTHR43391">
    <property type="entry name" value="RETINOL DEHYDROGENASE-RELATED"/>
    <property type="match status" value="1"/>
</dbReference>
<reference evidence="6 7" key="1">
    <citation type="submission" date="2017-10" db="EMBL/GenBank/DDBJ databases">
        <title>The draft genome sequence of Lewinella marina KCTC 32374.</title>
        <authorList>
            <person name="Wang K."/>
        </authorList>
    </citation>
    <scope>NUCLEOTIDE SEQUENCE [LARGE SCALE GENOMIC DNA]</scope>
    <source>
        <strain evidence="6 7">MKG-38</strain>
    </source>
</reference>
<keyword evidence="7" id="KW-1185">Reference proteome</keyword>
<dbReference type="Proteomes" id="UP000226437">
    <property type="component" value="Unassembled WGS sequence"/>
</dbReference>
<name>A0A2G0CKN6_9BACT</name>